<evidence type="ECO:0000313" key="2">
    <source>
        <dbReference type="RefSeq" id="WP_156924520.1"/>
    </source>
</evidence>
<name>A0A8B6XCL8_9BURK</name>
<organism evidence="1 2">
    <name type="scientific">Derxia gummosa DSM 723</name>
    <dbReference type="NCBI Taxonomy" id="1121388"/>
    <lineage>
        <taxon>Bacteria</taxon>
        <taxon>Pseudomonadati</taxon>
        <taxon>Pseudomonadota</taxon>
        <taxon>Betaproteobacteria</taxon>
        <taxon>Burkholderiales</taxon>
        <taxon>Alcaligenaceae</taxon>
        <taxon>Derxia</taxon>
    </lineage>
</organism>
<dbReference type="AlphaFoldDB" id="A0A8B6XCL8"/>
<reference evidence="2" key="1">
    <citation type="submission" date="2025-08" db="UniProtKB">
        <authorList>
            <consortium name="RefSeq"/>
        </authorList>
    </citation>
    <scope>IDENTIFICATION</scope>
</reference>
<protein>
    <submittedName>
        <fullName evidence="2">Uncharacterized protein</fullName>
    </submittedName>
</protein>
<proteinExistence type="predicted"/>
<dbReference type="Proteomes" id="UP000675920">
    <property type="component" value="Unplaced"/>
</dbReference>
<evidence type="ECO:0000313" key="1">
    <source>
        <dbReference type="Proteomes" id="UP000675920"/>
    </source>
</evidence>
<dbReference type="RefSeq" id="WP_156924520.1">
    <property type="nucleotide sequence ID" value="NZ_KI519499.1"/>
</dbReference>
<accession>A0A8B6XCL8</accession>
<keyword evidence="1" id="KW-1185">Reference proteome</keyword>
<sequence>MATDLNELKKFLRPTTLEEILRVRSNNEQGGDNADFVHALAAEMIGDYVACAAAGFRKNPQVMQCEFNKVQSG</sequence>